<dbReference type="InterPro" id="IPR007542">
    <property type="entry name" value="MCP_C"/>
</dbReference>
<dbReference type="AlphaFoldDB" id="A0A6C0J9W4"/>
<sequence length="518" mass="60060">MPGGYIQLAAYGSQDFYLTANPQISFFKTVYRRYTNFSLDFFRLNPENNMGLNDQDTITYKFKIDRNADLIHDMYFSFILPDIYSNDNVDFRWVKNIGFNIIEKVSIYIGGSVIDEHYGEWLQIWNELTTPIDKKNILNEMIGNVPELYDPPNAPGQNGIYPNASIIEGRLGLNACPSIFSRIIRVPLIFWFNRNPSLALPLIALQYDPIQLNVTCKRITDLYTIVDKDISSLSYGKIIKPSTTHKDYNKFYGIQNFVNDGSISSGPVGDKKLIHFPIEPYLDINYIYLDTKEMKNFAQTEHKYLIEQVRLSSFKNVIGSKTLNLELQHPTSLMVVVCKRTDVVDRNDWNNYTNWVLEDLPPFSLAYENPYYNKYENKIDNKIAYEKLTRENQSFKKNKNCIKTIALNLNGIDRFSTQEPEFFNYLQSYSFSKSGPKHGIYPYSFSLDPFKFQPSGSCNMSRFNKIQLNVETQDIPLPSKEIDGEVLENLYKFDINVYTINYNILRIVSGMGNVEFSN</sequence>
<dbReference type="InterPro" id="IPR038519">
    <property type="entry name" value="MCP_C_sf"/>
</dbReference>
<evidence type="ECO:0000259" key="1">
    <source>
        <dbReference type="Pfam" id="PF04451"/>
    </source>
</evidence>
<dbReference type="InterPro" id="IPR031654">
    <property type="entry name" value="Capsid_N"/>
</dbReference>
<feature type="domain" description="Major capsid protein C-terminal" evidence="1">
    <location>
        <begin position="293"/>
        <end position="512"/>
    </location>
</feature>
<dbReference type="GO" id="GO:0005198">
    <property type="term" value="F:structural molecule activity"/>
    <property type="evidence" value="ECO:0007669"/>
    <property type="project" value="InterPro"/>
</dbReference>
<proteinExistence type="predicted"/>
<dbReference type="InterPro" id="IPR016112">
    <property type="entry name" value="VP_dsDNA_II"/>
</dbReference>
<protein>
    <recommendedName>
        <fullName evidence="4">Major capsid protein N-terminal domain-containing protein</fullName>
    </recommendedName>
</protein>
<reference evidence="3" key="1">
    <citation type="journal article" date="2020" name="Nature">
        <title>Giant virus diversity and host interactions through global metagenomics.</title>
        <authorList>
            <person name="Schulz F."/>
            <person name="Roux S."/>
            <person name="Paez-Espino D."/>
            <person name="Jungbluth S."/>
            <person name="Walsh D.A."/>
            <person name="Denef V.J."/>
            <person name="McMahon K.D."/>
            <person name="Konstantinidis K.T."/>
            <person name="Eloe-Fadrosh E.A."/>
            <person name="Kyrpides N.C."/>
            <person name="Woyke T."/>
        </authorList>
    </citation>
    <scope>NUCLEOTIDE SEQUENCE</scope>
    <source>
        <strain evidence="3">GVMAG-M-3300025860-25</strain>
    </source>
</reference>
<dbReference type="Pfam" id="PF04451">
    <property type="entry name" value="Capsid_NCLDV"/>
    <property type="match status" value="1"/>
</dbReference>
<evidence type="ECO:0008006" key="4">
    <source>
        <dbReference type="Google" id="ProtNLM"/>
    </source>
</evidence>
<dbReference type="EMBL" id="MN740345">
    <property type="protein sequence ID" value="QHU01516.1"/>
    <property type="molecule type" value="Genomic_DNA"/>
</dbReference>
<feature type="domain" description="Major capsid protein N-terminal" evidence="2">
    <location>
        <begin position="25"/>
        <end position="239"/>
    </location>
</feature>
<name>A0A6C0J9W4_9ZZZZ</name>
<evidence type="ECO:0000259" key="2">
    <source>
        <dbReference type="Pfam" id="PF16903"/>
    </source>
</evidence>
<dbReference type="Gene3D" id="2.70.9.20">
    <property type="entry name" value="Major capsid protein Vp54"/>
    <property type="match status" value="1"/>
</dbReference>
<dbReference type="SUPFAM" id="SSF49749">
    <property type="entry name" value="Group II dsDNA viruses VP"/>
    <property type="match status" value="2"/>
</dbReference>
<dbReference type="Pfam" id="PF16903">
    <property type="entry name" value="Capsid_N"/>
    <property type="match status" value="1"/>
</dbReference>
<dbReference type="Gene3D" id="2.70.9.10">
    <property type="entry name" value="Adenovirus Type 2 Hexon, domain 4"/>
    <property type="match status" value="1"/>
</dbReference>
<organism evidence="3">
    <name type="scientific">viral metagenome</name>
    <dbReference type="NCBI Taxonomy" id="1070528"/>
    <lineage>
        <taxon>unclassified sequences</taxon>
        <taxon>metagenomes</taxon>
        <taxon>organismal metagenomes</taxon>
    </lineage>
</organism>
<evidence type="ECO:0000313" key="3">
    <source>
        <dbReference type="EMBL" id="QHU01516.1"/>
    </source>
</evidence>
<accession>A0A6C0J9W4</accession>